<dbReference type="Proteomes" id="UP001281656">
    <property type="component" value="Unassembled WGS sequence"/>
</dbReference>
<organism evidence="2 3">
    <name type="scientific">Clostridium tanneri</name>
    <dbReference type="NCBI Taxonomy" id="3037988"/>
    <lineage>
        <taxon>Bacteria</taxon>
        <taxon>Bacillati</taxon>
        <taxon>Bacillota</taxon>
        <taxon>Clostridia</taxon>
        <taxon>Eubacteriales</taxon>
        <taxon>Clostridiaceae</taxon>
        <taxon>Clostridium</taxon>
    </lineage>
</organism>
<comment type="caution">
    <text evidence="2">The sequence shown here is derived from an EMBL/GenBank/DDBJ whole genome shotgun (WGS) entry which is preliminary data.</text>
</comment>
<dbReference type="EMBL" id="JARUJP010000005">
    <property type="protein sequence ID" value="MDW8800631.1"/>
    <property type="molecule type" value="Genomic_DNA"/>
</dbReference>
<evidence type="ECO:0000313" key="3">
    <source>
        <dbReference type="Proteomes" id="UP001281656"/>
    </source>
</evidence>
<name>A0ABU4JRN8_9CLOT</name>
<dbReference type="InterPro" id="IPR049971">
    <property type="entry name" value="CLC_0170-like"/>
</dbReference>
<proteinExistence type="predicted"/>
<feature type="transmembrane region" description="Helical" evidence="1">
    <location>
        <begin position="45"/>
        <end position="63"/>
    </location>
</feature>
<keyword evidence="1" id="KW-1133">Transmembrane helix</keyword>
<gene>
    <name evidence="2" type="ORF">P8V03_05610</name>
</gene>
<evidence type="ECO:0000256" key="1">
    <source>
        <dbReference type="SAM" id="Phobius"/>
    </source>
</evidence>
<feature type="transmembrane region" description="Helical" evidence="1">
    <location>
        <begin position="6"/>
        <end position="25"/>
    </location>
</feature>
<keyword evidence="1" id="KW-0472">Membrane</keyword>
<keyword evidence="3" id="KW-1185">Reference proteome</keyword>
<reference evidence="2 3" key="1">
    <citation type="submission" date="2023-04" db="EMBL/GenBank/DDBJ databases">
        <title>Clostridium tannerae sp. nov., isolated from the fecal material of an alpaca.</title>
        <authorList>
            <person name="Miller S."/>
            <person name="Hendry M."/>
            <person name="King J."/>
            <person name="Sankaranarayanan K."/>
            <person name="Lawson P.A."/>
        </authorList>
    </citation>
    <scope>NUCLEOTIDE SEQUENCE [LARGE SCALE GENOMIC DNA]</scope>
    <source>
        <strain evidence="2 3">A1-XYC3</strain>
    </source>
</reference>
<dbReference type="NCBIfam" id="NF042414">
    <property type="entry name" value="CLC_0170_fam"/>
    <property type="match status" value="1"/>
</dbReference>
<dbReference type="RefSeq" id="WP_261670476.1">
    <property type="nucleotide sequence ID" value="NZ_JARUJP010000005.1"/>
</dbReference>
<protein>
    <submittedName>
        <fullName evidence="2">Uncharacterized protein</fullName>
    </submittedName>
</protein>
<evidence type="ECO:0000313" key="2">
    <source>
        <dbReference type="EMBL" id="MDW8800631.1"/>
    </source>
</evidence>
<sequence>MRILGLFSKYFLALMLIQGFVLAFIDSKSFKRACMKRTANKAKIMGLGSIIISIILYLFAMYAV</sequence>
<accession>A0ABU4JRN8</accession>
<keyword evidence="1" id="KW-0812">Transmembrane</keyword>